<organism evidence="3 4">
    <name type="scientific">Falsiroseomonas bella</name>
    <dbReference type="NCBI Taxonomy" id="2184016"/>
    <lineage>
        <taxon>Bacteria</taxon>
        <taxon>Pseudomonadati</taxon>
        <taxon>Pseudomonadota</taxon>
        <taxon>Alphaproteobacteria</taxon>
        <taxon>Acetobacterales</taxon>
        <taxon>Roseomonadaceae</taxon>
        <taxon>Falsiroseomonas</taxon>
    </lineage>
</organism>
<evidence type="ECO:0000259" key="2">
    <source>
        <dbReference type="Pfam" id="PF09851"/>
    </source>
</evidence>
<evidence type="ECO:0000256" key="1">
    <source>
        <dbReference type="SAM" id="Phobius"/>
    </source>
</evidence>
<keyword evidence="4" id="KW-1185">Reference proteome</keyword>
<dbReference type="AlphaFoldDB" id="A0A317FEL0"/>
<sequence>MWHGELGWGHMAAGGLVMLLFWGGLIALVVLLVRAFSGGGTRDANARPPGASALDVLEERFARGEIDQQEFAERRRVLLAGRAEGWRKAR</sequence>
<name>A0A317FEL0_9PROT</name>
<keyword evidence="1" id="KW-0472">Membrane</keyword>
<keyword evidence="1" id="KW-0812">Transmembrane</keyword>
<dbReference type="Proteomes" id="UP000245765">
    <property type="component" value="Unassembled WGS sequence"/>
</dbReference>
<dbReference type="OrthoDB" id="1123500at2"/>
<protein>
    <recommendedName>
        <fullName evidence="2">SHOCT domain-containing protein</fullName>
    </recommendedName>
</protein>
<dbReference type="Pfam" id="PF09851">
    <property type="entry name" value="SHOCT"/>
    <property type="match status" value="1"/>
</dbReference>
<keyword evidence="1" id="KW-1133">Transmembrane helix</keyword>
<dbReference type="InterPro" id="IPR018649">
    <property type="entry name" value="SHOCT"/>
</dbReference>
<dbReference type="EMBL" id="QGNA01000004">
    <property type="protein sequence ID" value="PWS36028.1"/>
    <property type="molecule type" value="Genomic_DNA"/>
</dbReference>
<accession>A0A317FEL0</accession>
<feature type="domain" description="SHOCT" evidence="2">
    <location>
        <begin position="53"/>
        <end position="79"/>
    </location>
</feature>
<proteinExistence type="predicted"/>
<evidence type="ECO:0000313" key="3">
    <source>
        <dbReference type="EMBL" id="PWS36028.1"/>
    </source>
</evidence>
<gene>
    <name evidence="3" type="ORF">DFH01_19110</name>
</gene>
<feature type="transmembrane region" description="Helical" evidence="1">
    <location>
        <begin position="12"/>
        <end position="33"/>
    </location>
</feature>
<comment type="caution">
    <text evidence="3">The sequence shown here is derived from an EMBL/GenBank/DDBJ whole genome shotgun (WGS) entry which is preliminary data.</text>
</comment>
<reference evidence="4" key="1">
    <citation type="submission" date="2018-05" db="EMBL/GenBank/DDBJ databases">
        <authorList>
            <person name="Du Z."/>
            <person name="Wang X."/>
        </authorList>
    </citation>
    <scope>NUCLEOTIDE SEQUENCE [LARGE SCALE GENOMIC DNA]</scope>
    <source>
        <strain evidence="4">CQN31</strain>
    </source>
</reference>
<evidence type="ECO:0000313" key="4">
    <source>
        <dbReference type="Proteomes" id="UP000245765"/>
    </source>
</evidence>